<reference evidence="2" key="1">
    <citation type="journal article" date="2020" name="Fungal Divers.">
        <title>Resolving the Mortierellaceae phylogeny through synthesis of multi-gene phylogenetics and phylogenomics.</title>
        <authorList>
            <person name="Vandepol N."/>
            <person name="Liber J."/>
            <person name="Desiro A."/>
            <person name="Na H."/>
            <person name="Kennedy M."/>
            <person name="Barry K."/>
            <person name="Grigoriev I.V."/>
            <person name="Miller A.N."/>
            <person name="O'Donnell K."/>
            <person name="Stajich J.E."/>
            <person name="Bonito G."/>
        </authorList>
    </citation>
    <scope>NUCLEOTIDE SEQUENCE</scope>
    <source>
        <strain evidence="2">KOD1015</strain>
    </source>
</reference>
<dbReference type="EMBL" id="JAABOA010004148">
    <property type="protein sequence ID" value="KAF9577982.1"/>
    <property type="molecule type" value="Genomic_DNA"/>
</dbReference>
<dbReference type="OrthoDB" id="2439449at2759"/>
<evidence type="ECO:0000313" key="2">
    <source>
        <dbReference type="EMBL" id="KAF9577982.1"/>
    </source>
</evidence>
<evidence type="ECO:0000313" key="3">
    <source>
        <dbReference type="Proteomes" id="UP000780801"/>
    </source>
</evidence>
<protein>
    <submittedName>
        <fullName evidence="2">Uncharacterized protein</fullName>
    </submittedName>
</protein>
<feature type="region of interest" description="Disordered" evidence="1">
    <location>
        <begin position="144"/>
        <end position="164"/>
    </location>
</feature>
<evidence type="ECO:0000256" key="1">
    <source>
        <dbReference type="SAM" id="MobiDB-lite"/>
    </source>
</evidence>
<keyword evidence="3" id="KW-1185">Reference proteome</keyword>
<proteinExistence type="predicted"/>
<dbReference type="AlphaFoldDB" id="A0A9P6FML5"/>
<dbReference type="Proteomes" id="UP000780801">
    <property type="component" value="Unassembled WGS sequence"/>
</dbReference>
<feature type="non-terminal residue" evidence="2">
    <location>
        <position position="398"/>
    </location>
</feature>
<organism evidence="2 3">
    <name type="scientific">Lunasporangiospora selenospora</name>
    <dbReference type="NCBI Taxonomy" id="979761"/>
    <lineage>
        <taxon>Eukaryota</taxon>
        <taxon>Fungi</taxon>
        <taxon>Fungi incertae sedis</taxon>
        <taxon>Mucoromycota</taxon>
        <taxon>Mortierellomycotina</taxon>
        <taxon>Mortierellomycetes</taxon>
        <taxon>Mortierellales</taxon>
        <taxon>Mortierellaceae</taxon>
        <taxon>Lunasporangiospora</taxon>
    </lineage>
</organism>
<comment type="caution">
    <text evidence="2">The sequence shown here is derived from an EMBL/GenBank/DDBJ whole genome shotgun (WGS) entry which is preliminary data.</text>
</comment>
<name>A0A9P6FML5_9FUNG</name>
<sequence length="398" mass="45072">VAPYFLEELPHLWSVRGFCEAEFNQDHRSKGDAICEGFLNSVQRIRDADEVTQVVRNIARHLAMAKRSHIKRVWQQCYDDIMAIQSETRLKTRQGAQQNFERAATLTSALNEQIEGESCDDAAQPDSSSDENTPFALLILDDNSDSEYSNRDGKDEDSTASTWGAFEKPPEKLNWLVGPGESSSRLKTEVLWKIENVNISQDLADRRSEAMLALELLVDPDILALRNFIYTPKVLQDVLSIDHWTEATESWQMYYDCKADEALIAEVASFAFNIQAKTTRSQAIAQTRCMNPTNPLHQIIENYLRTSALWSRTTDDPEQTREVNEDTFINDFVKPVMDGYTVAIMEVKAPDRRSAGYRDDRRKLYDQMKLSVDGLLSSGINMPVVGFLVSGALTIPND</sequence>
<feature type="compositionally biased region" description="Basic and acidic residues" evidence="1">
    <location>
        <begin position="148"/>
        <end position="157"/>
    </location>
</feature>
<accession>A0A9P6FML5</accession>
<gene>
    <name evidence="2" type="ORF">BGW38_006484</name>
</gene>